<dbReference type="SUPFAM" id="SSF158694">
    <property type="entry name" value="UraD-Like"/>
    <property type="match status" value="1"/>
</dbReference>
<organism evidence="8 9">
    <name type="scientific">Vineibacter terrae</name>
    <dbReference type="NCBI Taxonomy" id="2586908"/>
    <lineage>
        <taxon>Bacteria</taxon>
        <taxon>Pseudomonadati</taxon>
        <taxon>Pseudomonadota</taxon>
        <taxon>Alphaproteobacteria</taxon>
        <taxon>Hyphomicrobiales</taxon>
        <taxon>Vineibacter</taxon>
    </lineage>
</organism>
<dbReference type="PANTHER" id="PTHR43466:SF1">
    <property type="entry name" value="2-OXO-4-HYDROXY-4-CARBOXY-5-UREIDOIMIDAZOLINE DECARBOXYLASE-RELATED"/>
    <property type="match status" value="1"/>
</dbReference>
<dbReference type="GO" id="GO:0000255">
    <property type="term" value="P:allantoin metabolic process"/>
    <property type="evidence" value="ECO:0007669"/>
    <property type="project" value="InterPro"/>
</dbReference>
<dbReference type="AlphaFoldDB" id="A0A5C8PFL0"/>
<gene>
    <name evidence="8" type="primary">uraD</name>
    <name evidence="8" type="ORF">FHP25_27370</name>
</gene>
<evidence type="ECO:0000256" key="3">
    <source>
        <dbReference type="ARBA" id="ARBA00012257"/>
    </source>
</evidence>
<keyword evidence="9" id="KW-1185">Reference proteome</keyword>
<dbReference type="InterPro" id="IPR018020">
    <property type="entry name" value="OHCU_decarboxylase"/>
</dbReference>
<evidence type="ECO:0000256" key="4">
    <source>
        <dbReference type="ARBA" id="ARBA00022631"/>
    </source>
</evidence>
<dbReference type="InterPro" id="IPR036778">
    <property type="entry name" value="OHCU_decarboxylase_sf"/>
</dbReference>
<name>A0A5C8PFL0_9HYPH</name>
<reference evidence="8 9" key="1">
    <citation type="submission" date="2019-06" db="EMBL/GenBank/DDBJ databases">
        <title>New taxonomy in bacterial strain CC-CFT640, isolated from vineyard.</title>
        <authorList>
            <person name="Lin S.-Y."/>
            <person name="Tsai C.-F."/>
            <person name="Young C.-C."/>
        </authorList>
    </citation>
    <scope>NUCLEOTIDE SEQUENCE [LARGE SCALE GENOMIC DNA]</scope>
    <source>
        <strain evidence="8 9">CC-CFT640</strain>
    </source>
</reference>
<comment type="catalytic activity">
    <reaction evidence="1">
        <text>5-hydroxy-2-oxo-4-ureido-2,5-dihydro-1H-imidazole-5-carboxylate + H(+) = (S)-allantoin + CO2</text>
        <dbReference type="Rhea" id="RHEA:26301"/>
        <dbReference type="ChEBI" id="CHEBI:15378"/>
        <dbReference type="ChEBI" id="CHEBI:15678"/>
        <dbReference type="ChEBI" id="CHEBI:16526"/>
        <dbReference type="ChEBI" id="CHEBI:58639"/>
        <dbReference type="EC" id="4.1.1.97"/>
    </reaction>
</comment>
<evidence type="ECO:0000256" key="6">
    <source>
        <dbReference type="ARBA" id="ARBA00023239"/>
    </source>
</evidence>
<dbReference type="Gene3D" id="1.10.3330.10">
    <property type="entry name" value="Oxo-4-hydroxy-4-carboxy-5-ureidoimidazoline decarboxylase"/>
    <property type="match status" value="1"/>
</dbReference>
<dbReference type="Pfam" id="PF09349">
    <property type="entry name" value="OHCU_decarbox"/>
    <property type="match status" value="1"/>
</dbReference>
<dbReference type="InterPro" id="IPR017580">
    <property type="entry name" value="OHCU_decarboxylase-1"/>
</dbReference>
<keyword evidence="5" id="KW-0210">Decarboxylase</keyword>
<evidence type="ECO:0000259" key="7">
    <source>
        <dbReference type="Pfam" id="PF09349"/>
    </source>
</evidence>
<evidence type="ECO:0000256" key="5">
    <source>
        <dbReference type="ARBA" id="ARBA00022793"/>
    </source>
</evidence>
<dbReference type="UniPathway" id="UPA00394">
    <property type="reaction ID" value="UER00652"/>
</dbReference>
<evidence type="ECO:0000256" key="1">
    <source>
        <dbReference type="ARBA" id="ARBA00001163"/>
    </source>
</evidence>
<sequence length="168" mass="18206">MTMSDINALDHDAFLARVGPVFEHSPWIAQRAWAARPFDGVAGLHQAMMAVVAAASADEQVALLQAHPDLAGKAARAGSLTADSTREQAGAGLDRLSDTEYDRFDRLNRAYRERFGFPFIVAVKRHTKESILAACEARLGNDRATEIGTALAEVGLITRLRLDALFGD</sequence>
<dbReference type="OrthoDB" id="9800909at2"/>
<dbReference type="GO" id="GO:0019628">
    <property type="term" value="P:urate catabolic process"/>
    <property type="evidence" value="ECO:0007669"/>
    <property type="project" value="UniProtKB-UniPathway"/>
</dbReference>
<proteinExistence type="predicted"/>
<dbReference type="Proteomes" id="UP000321638">
    <property type="component" value="Unassembled WGS sequence"/>
</dbReference>
<dbReference type="RefSeq" id="WP_147850177.1">
    <property type="nucleotide sequence ID" value="NZ_VDUZ01000037.1"/>
</dbReference>
<dbReference type="EMBL" id="VDUZ01000037">
    <property type="protein sequence ID" value="TXL71959.1"/>
    <property type="molecule type" value="Genomic_DNA"/>
</dbReference>
<evidence type="ECO:0000256" key="2">
    <source>
        <dbReference type="ARBA" id="ARBA00004754"/>
    </source>
</evidence>
<comment type="pathway">
    <text evidence="2">Purine metabolism; urate degradation; (S)-allantoin from urate: step 3/3.</text>
</comment>
<dbReference type="PANTHER" id="PTHR43466">
    <property type="entry name" value="2-OXO-4-HYDROXY-4-CARBOXY-5-UREIDOIMIDAZOLINE DECARBOXYLASE-RELATED"/>
    <property type="match status" value="1"/>
</dbReference>
<keyword evidence="4" id="KW-0659">Purine metabolism</keyword>
<accession>A0A5C8PFL0</accession>
<protein>
    <recommendedName>
        <fullName evidence="3">2-oxo-4-hydroxy-4-carboxy-5-ureidoimidazoline decarboxylase</fullName>
        <ecNumber evidence="3">4.1.1.97</ecNumber>
    </recommendedName>
</protein>
<dbReference type="GO" id="GO:0006144">
    <property type="term" value="P:purine nucleobase metabolic process"/>
    <property type="evidence" value="ECO:0007669"/>
    <property type="project" value="UniProtKB-KW"/>
</dbReference>
<feature type="domain" description="Oxo-4-hydroxy-4-carboxy-5-ureidoimidazoline decarboxylase" evidence="7">
    <location>
        <begin position="7"/>
        <end position="163"/>
    </location>
</feature>
<dbReference type="NCBIfam" id="TIGR03164">
    <property type="entry name" value="UHCUDC"/>
    <property type="match status" value="1"/>
</dbReference>
<dbReference type="GO" id="GO:0051997">
    <property type="term" value="F:2-oxo-4-hydroxy-4-carboxy-5-ureidoimidazoline decarboxylase activity"/>
    <property type="evidence" value="ECO:0007669"/>
    <property type="project" value="UniProtKB-EC"/>
</dbReference>
<evidence type="ECO:0000313" key="8">
    <source>
        <dbReference type="EMBL" id="TXL71959.1"/>
    </source>
</evidence>
<evidence type="ECO:0000313" key="9">
    <source>
        <dbReference type="Proteomes" id="UP000321638"/>
    </source>
</evidence>
<dbReference type="EC" id="4.1.1.97" evidence="3"/>
<keyword evidence="6 8" id="KW-0456">Lyase</keyword>
<comment type="caution">
    <text evidence="8">The sequence shown here is derived from an EMBL/GenBank/DDBJ whole genome shotgun (WGS) entry which is preliminary data.</text>
</comment>